<name>A0A2V3YBI8_9FIRM</name>
<dbReference type="PANTHER" id="PTHR13285:SF18">
    <property type="entry name" value="PROTEIN-CYSTEINE N-PALMITOYLTRANSFERASE RASP"/>
    <property type="match status" value="1"/>
</dbReference>
<dbReference type="InterPro" id="IPR028362">
    <property type="entry name" value="AlgI"/>
</dbReference>
<keyword evidence="4 8" id="KW-0812">Transmembrane</keyword>
<feature type="transmembrane region" description="Helical" evidence="8">
    <location>
        <begin position="100"/>
        <end position="122"/>
    </location>
</feature>
<dbReference type="PIRSF" id="PIRSF016636">
    <property type="entry name" value="AlgI_DltB"/>
    <property type="match status" value="1"/>
</dbReference>
<accession>A0A2V3YBI8</accession>
<gene>
    <name evidence="9" type="ORF">DFR60_115106</name>
</gene>
<evidence type="ECO:0000256" key="8">
    <source>
        <dbReference type="SAM" id="Phobius"/>
    </source>
</evidence>
<evidence type="ECO:0000256" key="4">
    <source>
        <dbReference type="ARBA" id="ARBA00022692"/>
    </source>
</evidence>
<comment type="similarity">
    <text evidence="2 7">Belongs to the membrane-bound acyltransferase family.</text>
</comment>
<evidence type="ECO:0000256" key="2">
    <source>
        <dbReference type="ARBA" id="ARBA00010323"/>
    </source>
</evidence>
<proteinExistence type="inferred from homology"/>
<feature type="transmembrane region" description="Helical" evidence="8">
    <location>
        <begin position="371"/>
        <end position="388"/>
    </location>
</feature>
<dbReference type="GeneID" id="86063940"/>
<keyword evidence="5 8" id="KW-1133">Transmembrane helix</keyword>
<dbReference type="GO" id="GO:0016746">
    <property type="term" value="F:acyltransferase activity"/>
    <property type="evidence" value="ECO:0007669"/>
    <property type="project" value="UniProtKB-KW"/>
</dbReference>
<dbReference type="AlphaFoldDB" id="A0A2V3YBI8"/>
<dbReference type="RefSeq" id="WP_110325079.1">
    <property type="nucleotide sequence ID" value="NZ_QJKD01000015.1"/>
</dbReference>
<feature type="transmembrane region" description="Helical" evidence="8">
    <location>
        <begin position="343"/>
        <end position="365"/>
    </location>
</feature>
<dbReference type="PANTHER" id="PTHR13285">
    <property type="entry name" value="ACYLTRANSFERASE"/>
    <property type="match status" value="1"/>
</dbReference>
<evidence type="ECO:0000256" key="6">
    <source>
        <dbReference type="ARBA" id="ARBA00023136"/>
    </source>
</evidence>
<keyword evidence="6 7" id="KW-0472">Membrane</keyword>
<evidence type="ECO:0000256" key="3">
    <source>
        <dbReference type="ARBA" id="ARBA00022475"/>
    </source>
</evidence>
<comment type="caution">
    <text evidence="9">The sequence shown here is derived from an EMBL/GenBank/DDBJ whole genome shotgun (WGS) entry which is preliminary data.</text>
</comment>
<protein>
    <submittedName>
        <fullName evidence="9">D-alanyl-lipoteichoic acid acyltransferase DltB (MBOAT superfamily)</fullName>
    </submittedName>
</protein>
<dbReference type="EMBL" id="QJKD01000015">
    <property type="protein sequence ID" value="PXX48932.1"/>
    <property type="molecule type" value="Genomic_DNA"/>
</dbReference>
<dbReference type="InterPro" id="IPR024194">
    <property type="entry name" value="Ac/AlaTfrase_AlgI/DltB"/>
</dbReference>
<organism evidence="9 10">
    <name type="scientific">Hungatella effluvii</name>
    <dbReference type="NCBI Taxonomy" id="1096246"/>
    <lineage>
        <taxon>Bacteria</taxon>
        <taxon>Bacillati</taxon>
        <taxon>Bacillota</taxon>
        <taxon>Clostridia</taxon>
        <taxon>Lachnospirales</taxon>
        <taxon>Lachnospiraceae</taxon>
        <taxon>Hungatella</taxon>
    </lineage>
</organism>
<keyword evidence="10" id="KW-1185">Reference proteome</keyword>
<evidence type="ECO:0000313" key="9">
    <source>
        <dbReference type="EMBL" id="PXX48932.1"/>
    </source>
</evidence>
<dbReference type="Pfam" id="PF03062">
    <property type="entry name" value="MBOAT"/>
    <property type="match status" value="1"/>
</dbReference>
<dbReference type="GO" id="GO:0005886">
    <property type="term" value="C:plasma membrane"/>
    <property type="evidence" value="ECO:0007669"/>
    <property type="project" value="UniProtKB-SubCell"/>
</dbReference>
<evidence type="ECO:0000256" key="5">
    <source>
        <dbReference type="ARBA" id="ARBA00022989"/>
    </source>
</evidence>
<evidence type="ECO:0000256" key="1">
    <source>
        <dbReference type="ARBA" id="ARBA00004651"/>
    </source>
</evidence>
<dbReference type="GO" id="GO:0042121">
    <property type="term" value="P:alginic acid biosynthetic process"/>
    <property type="evidence" value="ECO:0007669"/>
    <property type="project" value="InterPro"/>
</dbReference>
<keyword evidence="7 9" id="KW-0808">Transferase</keyword>
<reference evidence="9 10" key="1">
    <citation type="submission" date="2018-05" db="EMBL/GenBank/DDBJ databases">
        <title>Genomic Encyclopedia of Type Strains, Phase IV (KMG-IV): sequencing the most valuable type-strain genomes for metagenomic binning, comparative biology and taxonomic classification.</title>
        <authorList>
            <person name="Goeker M."/>
        </authorList>
    </citation>
    <scope>NUCLEOTIDE SEQUENCE [LARGE SCALE GENOMIC DNA]</scope>
    <source>
        <strain evidence="9 10">DSM 24995</strain>
    </source>
</reference>
<evidence type="ECO:0000256" key="7">
    <source>
        <dbReference type="PIRNR" id="PIRNR016636"/>
    </source>
</evidence>
<comment type="subcellular location">
    <subcellularLocation>
        <location evidence="1">Cell membrane</location>
        <topology evidence="1">Multi-pass membrane protein</topology>
    </subcellularLocation>
</comment>
<dbReference type="InterPro" id="IPR051085">
    <property type="entry name" value="MB_O-acyltransferase"/>
</dbReference>
<feature type="transmembrane region" description="Helical" evidence="8">
    <location>
        <begin position="502"/>
        <end position="522"/>
    </location>
</feature>
<dbReference type="PIRSF" id="PIRSF500217">
    <property type="entry name" value="AlgI"/>
    <property type="match status" value="1"/>
</dbReference>
<dbReference type="Proteomes" id="UP000248057">
    <property type="component" value="Unassembled WGS sequence"/>
</dbReference>
<dbReference type="InterPro" id="IPR004299">
    <property type="entry name" value="MBOAT_fam"/>
</dbReference>
<evidence type="ECO:0000313" key="10">
    <source>
        <dbReference type="Proteomes" id="UP000248057"/>
    </source>
</evidence>
<feature type="transmembrane region" description="Helical" evidence="8">
    <location>
        <begin position="142"/>
        <end position="163"/>
    </location>
</feature>
<sequence>MSPFTLPFFLFLCIMMVLYFNVPKKFIKHQWIILLIASYIFYAFTGIKILAFLIITTFSTWSGAIWLEKTGQKYKELAKGENSENKKELKKIALSKKRRILALILVLNFGILIILKYTNFFIENINNIFTISYLEPLPMVRFLLPLGISFYTFQSMGYLIDIYRGKYEADKNPFQFALFVSYFPQIIQGPISRYDALAKQLYSSHQFEYERVKFGIQRMLWGYFKKMVIADRIAVFSNEVFSNYLINDYKGIIVFLGVFLYSIQIYADFSGGIDIICGVSQILGVDLIENFRHPFLARSVAEFWQRWHITLGAWMRDYLFYPLALSKAFGKLSKKLRKLCGTYVAKVLPTCMASFIVFLIVGIWHGAAWKYIAYGLYQATFVSTATLLEPIYSKFRHMLKINIQCYSWKIFQIVRTVFLVTIGRYFSRGDSFLSAIQMLKSTVSEFNPWVLFDGSLYQLGLDSKNFHFMLVTIIMLFTIDYIQEKGIIIRYEIAKLDIVLRWVIYFAGIFSIIVFGIYGLGYDSSNFIYQGF</sequence>
<feature type="transmembrane region" description="Helical" evidence="8">
    <location>
        <begin position="29"/>
        <end position="44"/>
    </location>
</feature>
<keyword evidence="3 7" id="KW-1003">Cell membrane</keyword>
<feature type="transmembrane region" description="Helical" evidence="8">
    <location>
        <begin position="6"/>
        <end position="22"/>
    </location>
</feature>
<keyword evidence="7 9" id="KW-0012">Acyltransferase</keyword>